<comment type="caution">
    <text evidence="7">Lacks conserved residue(s) required for the propagation of feature annotation.</text>
</comment>
<dbReference type="GO" id="GO:0005524">
    <property type="term" value="F:ATP binding"/>
    <property type="evidence" value="ECO:0007669"/>
    <property type="project" value="UniProtKB-KW"/>
</dbReference>
<keyword evidence="8" id="KW-0175">Coiled coil</keyword>
<dbReference type="InterPro" id="IPR036961">
    <property type="entry name" value="Kinesin_motor_dom_sf"/>
</dbReference>
<keyword evidence="2" id="KW-0493">Microtubule</keyword>
<evidence type="ECO:0000313" key="11">
    <source>
        <dbReference type="Proteomes" id="UP000565698"/>
    </source>
</evidence>
<dbReference type="InterPro" id="IPR001752">
    <property type="entry name" value="Kinesin_motor_dom"/>
</dbReference>
<protein>
    <submittedName>
        <fullName evidence="10">CTK2 protein</fullName>
    </submittedName>
</protein>
<evidence type="ECO:0000256" key="8">
    <source>
        <dbReference type="SAM" id="Coils"/>
    </source>
</evidence>
<dbReference type="PANTHER" id="PTHR47972">
    <property type="entry name" value="KINESIN-LIKE PROTEIN KLP-3"/>
    <property type="match status" value="1"/>
</dbReference>
<comment type="subcellular location">
    <subcellularLocation>
        <location evidence="1">Cytoplasm</location>
        <location evidence="1">Cytoskeleton</location>
    </subcellularLocation>
</comment>
<dbReference type="GO" id="GO:0003777">
    <property type="term" value="F:microtubule motor activity"/>
    <property type="evidence" value="ECO:0007669"/>
    <property type="project" value="InterPro"/>
</dbReference>
<dbReference type="Proteomes" id="UP000565698">
    <property type="component" value="Unassembled WGS sequence"/>
</dbReference>
<keyword evidence="6" id="KW-0963">Cytoplasm</keyword>
<evidence type="ECO:0000256" key="5">
    <source>
        <dbReference type="ARBA" id="ARBA00023175"/>
    </source>
</evidence>
<evidence type="ECO:0000313" key="10">
    <source>
        <dbReference type="EMBL" id="NXP13497.1"/>
    </source>
</evidence>
<reference evidence="10 11" key="1">
    <citation type="submission" date="2019-09" db="EMBL/GenBank/DDBJ databases">
        <title>Bird 10,000 Genomes (B10K) Project - Family phase.</title>
        <authorList>
            <person name="Zhang G."/>
        </authorList>
    </citation>
    <scope>NUCLEOTIDE SEQUENCE [LARGE SCALE GENOMIC DNA]</scope>
    <source>
        <strain evidence="10">B10K-DU-002-47</strain>
        <tissue evidence="10">Muscle</tissue>
    </source>
</reference>
<comment type="caution">
    <text evidence="10">The sequence shown here is derived from an EMBL/GenBank/DDBJ whole genome shotgun (WGS) entry which is preliminary data.</text>
</comment>
<feature type="domain" description="Kinesin motor" evidence="9">
    <location>
        <begin position="39"/>
        <end position="122"/>
    </location>
</feature>
<dbReference type="InterPro" id="IPR031852">
    <property type="entry name" value="Vik1/Cik1_MT-bd"/>
</dbReference>
<evidence type="ECO:0000256" key="7">
    <source>
        <dbReference type="PROSITE-ProRule" id="PRU00283"/>
    </source>
</evidence>
<evidence type="ECO:0000256" key="2">
    <source>
        <dbReference type="ARBA" id="ARBA00022701"/>
    </source>
</evidence>
<feature type="coiled-coil region" evidence="8">
    <location>
        <begin position="5"/>
        <end position="39"/>
    </location>
</feature>
<dbReference type="GO" id="GO:0005874">
    <property type="term" value="C:microtubule"/>
    <property type="evidence" value="ECO:0007669"/>
    <property type="project" value="UniProtKB-KW"/>
</dbReference>
<evidence type="ECO:0000256" key="3">
    <source>
        <dbReference type="ARBA" id="ARBA00022741"/>
    </source>
</evidence>
<dbReference type="SUPFAM" id="SSF52540">
    <property type="entry name" value="P-loop containing nucleoside triphosphate hydrolases"/>
    <property type="match status" value="1"/>
</dbReference>
<dbReference type="InterPro" id="IPR027640">
    <property type="entry name" value="Kinesin-like_fam"/>
</dbReference>
<keyword evidence="6" id="KW-0206">Cytoskeleton</keyword>
<dbReference type="PANTHER" id="PTHR47972:SF45">
    <property type="entry name" value="PROTEIN CLARET SEGREGATIONAL"/>
    <property type="match status" value="1"/>
</dbReference>
<keyword evidence="5" id="KW-0505">Motor protein</keyword>
<dbReference type="Pfam" id="PF16796">
    <property type="entry name" value="Microtub_bd"/>
    <property type="match status" value="1"/>
</dbReference>
<evidence type="ECO:0000259" key="9">
    <source>
        <dbReference type="PROSITE" id="PS50067"/>
    </source>
</evidence>
<dbReference type="PROSITE" id="PS50067">
    <property type="entry name" value="KINESIN_MOTOR_2"/>
    <property type="match status" value="1"/>
</dbReference>
<sequence length="122" mass="14337">LQAEVASRDEQLEKQQRQIHELELERRRLHNINQELKGNIRVLCRVRPLLPEERERQKGLELFQFPPEDKSTLVFSKPEGGARGGLRYSFSFDRVFPPEASQREVYEEIALLVQVWDTSPPI</sequence>
<dbReference type="Gene3D" id="3.40.850.10">
    <property type="entry name" value="Kinesin motor domain"/>
    <property type="match status" value="1"/>
</dbReference>
<evidence type="ECO:0000256" key="6">
    <source>
        <dbReference type="ARBA" id="ARBA00023212"/>
    </source>
</evidence>
<accession>A0A7L1XT83</accession>
<dbReference type="GO" id="GO:0008017">
    <property type="term" value="F:microtubule binding"/>
    <property type="evidence" value="ECO:0007669"/>
    <property type="project" value="InterPro"/>
</dbReference>
<organism evidence="10 11">
    <name type="scientific">Thinocorus orbignyianus</name>
    <dbReference type="NCBI Taxonomy" id="161742"/>
    <lineage>
        <taxon>Eukaryota</taxon>
        <taxon>Metazoa</taxon>
        <taxon>Chordata</taxon>
        <taxon>Craniata</taxon>
        <taxon>Vertebrata</taxon>
        <taxon>Euteleostomi</taxon>
        <taxon>Archelosauria</taxon>
        <taxon>Archosauria</taxon>
        <taxon>Dinosauria</taxon>
        <taxon>Saurischia</taxon>
        <taxon>Theropoda</taxon>
        <taxon>Coelurosauria</taxon>
        <taxon>Aves</taxon>
        <taxon>Neognathae</taxon>
        <taxon>Neoaves</taxon>
        <taxon>Aequornithes</taxon>
        <taxon>Ciconiiformes</taxon>
        <taxon>Thinocoridae</taxon>
        <taxon>Thinocorus</taxon>
    </lineage>
</organism>
<evidence type="ECO:0000256" key="1">
    <source>
        <dbReference type="ARBA" id="ARBA00004245"/>
    </source>
</evidence>
<name>A0A7L1XT83_9AVES</name>
<dbReference type="OrthoDB" id="3176171at2759"/>
<evidence type="ECO:0000256" key="4">
    <source>
        <dbReference type="ARBA" id="ARBA00022840"/>
    </source>
</evidence>
<dbReference type="AlphaFoldDB" id="A0A7L1XT83"/>
<proteinExistence type="inferred from homology"/>
<feature type="non-terminal residue" evidence="10">
    <location>
        <position position="1"/>
    </location>
</feature>
<keyword evidence="4" id="KW-0067">ATP-binding</keyword>
<keyword evidence="3" id="KW-0547">Nucleotide-binding</keyword>
<dbReference type="GO" id="GO:0007018">
    <property type="term" value="P:microtubule-based movement"/>
    <property type="evidence" value="ECO:0007669"/>
    <property type="project" value="InterPro"/>
</dbReference>
<dbReference type="InterPro" id="IPR027417">
    <property type="entry name" value="P-loop_NTPase"/>
</dbReference>
<gene>
    <name evidence="10" type="primary">Ctk2</name>
    <name evidence="10" type="ORF">THIORB_R08748</name>
</gene>
<keyword evidence="11" id="KW-1185">Reference proteome</keyword>
<dbReference type="EMBL" id="VXBW01006978">
    <property type="protein sequence ID" value="NXP13497.1"/>
    <property type="molecule type" value="Genomic_DNA"/>
</dbReference>
<comment type="similarity">
    <text evidence="7">Belongs to the TRAFAC class myosin-kinesin ATPase superfamily. Kinesin family.</text>
</comment>
<feature type="non-terminal residue" evidence="10">
    <location>
        <position position="122"/>
    </location>
</feature>